<evidence type="ECO:0000313" key="7">
    <source>
        <dbReference type="EMBL" id="KII69116.1"/>
    </source>
</evidence>
<dbReference type="PANTHER" id="PTHR10876:SF0">
    <property type="entry name" value="ZINC FINGER PROTEIN ZPR1"/>
    <property type="match status" value="1"/>
</dbReference>
<organism evidence="7 8">
    <name type="scientific">Thelohanellus kitauei</name>
    <name type="common">Myxosporean</name>
    <dbReference type="NCBI Taxonomy" id="669202"/>
    <lineage>
        <taxon>Eukaryota</taxon>
        <taxon>Metazoa</taxon>
        <taxon>Cnidaria</taxon>
        <taxon>Myxozoa</taxon>
        <taxon>Myxosporea</taxon>
        <taxon>Bivalvulida</taxon>
        <taxon>Platysporina</taxon>
        <taxon>Myxobolidae</taxon>
        <taxon>Thelohanellus</taxon>
    </lineage>
</organism>
<dbReference type="EMBL" id="JWZT01002592">
    <property type="protein sequence ID" value="KII69116.1"/>
    <property type="molecule type" value="Genomic_DNA"/>
</dbReference>
<keyword evidence="8" id="KW-1185">Reference proteome</keyword>
<dbReference type="InterPro" id="IPR004457">
    <property type="entry name" value="Znf_ZPR1"/>
</dbReference>
<dbReference type="Gene3D" id="2.60.120.1040">
    <property type="entry name" value="ZPR1, A/B domain"/>
    <property type="match status" value="1"/>
</dbReference>
<dbReference type="GO" id="GO:0008270">
    <property type="term" value="F:zinc ion binding"/>
    <property type="evidence" value="ECO:0007669"/>
    <property type="project" value="UniProtKB-KW"/>
</dbReference>
<gene>
    <name evidence="7" type="ORF">RF11_04231</name>
</gene>
<dbReference type="InterPro" id="IPR040141">
    <property type="entry name" value="ZPR1"/>
</dbReference>
<dbReference type="InterPro" id="IPR042452">
    <property type="entry name" value="ZPR1_Znf1/2"/>
</dbReference>
<dbReference type="SMART" id="SM00709">
    <property type="entry name" value="Zpr1"/>
    <property type="match status" value="1"/>
</dbReference>
<dbReference type="AlphaFoldDB" id="A0A0C2MPJ1"/>
<feature type="region of interest" description="Disordered" evidence="5">
    <location>
        <begin position="206"/>
        <end position="227"/>
    </location>
</feature>
<dbReference type="Proteomes" id="UP000031668">
    <property type="component" value="Unassembled WGS sequence"/>
</dbReference>
<reference evidence="7 8" key="1">
    <citation type="journal article" date="2014" name="Genome Biol. Evol.">
        <title>The genome of the myxosporean Thelohanellus kitauei shows adaptations to nutrient acquisition within its fish host.</title>
        <authorList>
            <person name="Yang Y."/>
            <person name="Xiong J."/>
            <person name="Zhou Z."/>
            <person name="Huo F."/>
            <person name="Miao W."/>
            <person name="Ran C."/>
            <person name="Liu Y."/>
            <person name="Zhang J."/>
            <person name="Feng J."/>
            <person name="Wang M."/>
            <person name="Wang M."/>
            <person name="Wang L."/>
            <person name="Yao B."/>
        </authorList>
    </citation>
    <scope>NUCLEOTIDE SEQUENCE [LARGE SCALE GENOMIC DNA]</scope>
    <source>
        <strain evidence="7">Wuqing</strain>
    </source>
</reference>
<dbReference type="NCBIfam" id="TIGR00310">
    <property type="entry name" value="ZPR1_znf"/>
    <property type="match status" value="1"/>
</dbReference>
<keyword evidence="4" id="KW-0862">Zinc</keyword>
<sequence>MEGVEINEDTGVATISAYCFRCENQGTAVVATVDFPYFENLVVSSFNCEHCGYSDRRIECLMDPKPNGIHHELKVTKKSDLNRTIVRQFSAVVAIPEIEFELKPFCTDGNLVTVELFLLRCIEGFDHILKEQDQDSESYSKIMSIRQQLKEMKNYERPFTLILDDPSGNSFIECPNLPDPEIWSLEYMRTWDEDIKIGIYEHEDQPVTQDKSGTVDQKSSQQLDEENDKTVKMAHICTKCHRPAHISLQKVDVPHFQQVFLSSTVCESCGYHSSELMECGMIDTN</sequence>
<evidence type="ECO:0000256" key="5">
    <source>
        <dbReference type="SAM" id="MobiDB-lite"/>
    </source>
</evidence>
<evidence type="ECO:0000313" key="8">
    <source>
        <dbReference type="Proteomes" id="UP000031668"/>
    </source>
</evidence>
<evidence type="ECO:0000256" key="3">
    <source>
        <dbReference type="ARBA" id="ARBA00022771"/>
    </source>
</evidence>
<dbReference type="PANTHER" id="PTHR10876">
    <property type="entry name" value="ZINC FINGER PROTEIN ZPR1"/>
    <property type="match status" value="1"/>
</dbReference>
<comment type="similarity">
    <text evidence="1">Belongs to the ZPR1 family.</text>
</comment>
<dbReference type="OrthoDB" id="308464at2759"/>
<dbReference type="Gene3D" id="2.20.25.420">
    <property type="entry name" value="ZPR1, zinc finger domain"/>
    <property type="match status" value="2"/>
</dbReference>
<proteinExistence type="inferred from homology"/>
<dbReference type="OMA" id="EIELEMC"/>
<keyword evidence="3" id="KW-0863">Zinc-finger</keyword>
<evidence type="ECO:0000259" key="6">
    <source>
        <dbReference type="SMART" id="SM00709"/>
    </source>
</evidence>
<protein>
    <submittedName>
        <fullName evidence="7">Zinc finger protein ZPR1</fullName>
    </submittedName>
</protein>
<comment type="caution">
    <text evidence="7">The sequence shown here is derived from an EMBL/GenBank/DDBJ whole genome shotgun (WGS) entry which is preliminary data.</text>
</comment>
<dbReference type="Pfam" id="PF03367">
    <property type="entry name" value="Zn_ribbon_ZPR1"/>
    <property type="match status" value="2"/>
</dbReference>
<dbReference type="InterPro" id="IPR056180">
    <property type="entry name" value="ZPR1_jr_dom"/>
</dbReference>
<feature type="domain" description="Zinc finger ZPR1-type" evidence="6">
    <location>
        <begin position="17"/>
        <end position="174"/>
    </location>
</feature>
<evidence type="ECO:0000256" key="4">
    <source>
        <dbReference type="ARBA" id="ARBA00022833"/>
    </source>
</evidence>
<accession>A0A0C2MPJ1</accession>
<dbReference type="InterPro" id="IPR042451">
    <property type="entry name" value="ZPR1_A/B_dom"/>
</dbReference>
<dbReference type="GO" id="GO:0005634">
    <property type="term" value="C:nucleus"/>
    <property type="evidence" value="ECO:0007669"/>
    <property type="project" value="TreeGrafter"/>
</dbReference>
<keyword evidence="2" id="KW-0479">Metal-binding</keyword>
<evidence type="ECO:0000256" key="2">
    <source>
        <dbReference type="ARBA" id="ARBA00022723"/>
    </source>
</evidence>
<name>A0A0C2MPJ1_THEKT</name>
<evidence type="ECO:0000256" key="1">
    <source>
        <dbReference type="ARBA" id="ARBA00008354"/>
    </source>
</evidence>
<feature type="compositionally biased region" description="Polar residues" evidence="5">
    <location>
        <begin position="206"/>
        <end position="222"/>
    </location>
</feature>
<dbReference type="Pfam" id="PF22794">
    <property type="entry name" value="jr-ZPR1"/>
    <property type="match status" value="1"/>
</dbReference>